<feature type="domain" description="Helicase ATP-binding" evidence="11">
    <location>
        <begin position="262"/>
        <end position="432"/>
    </location>
</feature>
<reference evidence="12 13" key="1">
    <citation type="submission" date="2020-04" db="EMBL/GenBank/DDBJ databases">
        <title>Genome sequence of Altibacter aquimarinus strain ALE3EI.</title>
        <authorList>
            <person name="Oh H.-M."/>
            <person name="Jang D."/>
        </authorList>
    </citation>
    <scope>NUCLEOTIDE SEQUENCE [LARGE SCALE GENOMIC DNA]</scope>
    <source>
        <strain evidence="12 13">ALE3EI</strain>
    </source>
</reference>
<dbReference type="GO" id="GO:0005524">
    <property type="term" value="F:ATP binding"/>
    <property type="evidence" value="ECO:0007669"/>
    <property type="project" value="UniProtKB-KW"/>
</dbReference>
<evidence type="ECO:0000313" key="12">
    <source>
        <dbReference type="EMBL" id="QNJ97041.1"/>
    </source>
</evidence>
<dbReference type="CDD" id="cd18030">
    <property type="entry name" value="DEXHc_RE_I_HsdR"/>
    <property type="match status" value="1"/>
</dbReference>
<dbReference type="GO" id="GO:0009035">
    <property type="term" value="F:type I site-specific deoxyribonuclease activity"/>
    <property type="evidence" value="ECO:0007669"/>
    <property type="project" value="UniProtKB-EC"/>
</dbReference>
<accession>A0A7G8PRS5</accession>
<dbReference type="NCBIfam" id="TIGR00348">
    <property type="entry name" value="hsdR"/>
    <property type="match status" value="1"/>
</dbReference>
<dbReference type="SMART" id="SM00487">
    <property type="entry name" value="DEXDc"/>
    <property type="match status" value="1"/>
</dbReference>
<proteinExistence type="inferred from homology"/>
<gene>
    <name evidence="12" type="ORF">ALE3EI_0458</name>
</gene>
<comment type="catalytic activity">
    <reaction evidence="1 10">
        <text>Endonucleolytic cleavage of DNA to give random double-stranded fragments with terminal 5'-phosphates, ATP is simultaneously hydrolyzed.</text>
        <dbReference type="EC" id="3.1.21.3"/>
    </reaction>
</comment>
<comment type="function">
    <text evidence="10">Subunit R is required for both nuclease and ATPase activities, but not for modification.</text>
</comment>
<evidence type="ECO:0000256" key="4">
    <source>
        <dbReference type="ARBA" id="ARBA00022741"/>
    </source>
</evidence>
<dbReference type="GO" id="GO:0009307">
    <property type="term" value="P:DNA restriction-modification system"/>
    <property type="evidence" value="ECO:0007669"/>
    <property type="project" value="UniProtKB-KW"/>
</dbReference>
<dbReference type="InterPro" id="IPR055180">
    <property type="entry name" value="HsdR_RecA-like_helicase_dom_2"/>
</dbReference>
<dbReference type="Proteomes" id="UP000515514">
    <property type="component" value="Chromosome"/>
</dbReference>
<dbReference type="CDD" id="cd18800">
    <property type="entry name" value="SF2_C_EcoR124I-like"/>
    <property type="match status" value="1"/>
</dbReference>
<keyword evidence="5 10" id="KW-0680">Restriction system</keyword>
<keyword evidence="4 10" id="KW-0547">Nucleotide-binding</keyword>
<dbReference type="InterPro" id="IPR007409">
    <property type="entry name" value="Restrct_endonuc_type1_HsdR_N"/>
</dbReference>
<dbReference type="InterPro" id="IPR014001">
    <property type="entry name" value="Helicase_ATP-bd"/>
</dbReference>
<keyword evidence="8 10" id="KW-0067">ATP-binding</keyword>
<dbReference type="Gene3D" id="3.40.50.300">
    <property type="entry name" value="P-loop containing nucleotide triphosphate hydrolases"/>
    <property type="match status" value="2"/>
</dbReference>
<organism evidence="12 13">
    <name type="scientific">Constantimarinum furrinae</name>
    <dbReference type="NCBI Taxonomy" id="2562285"/>
    <lineage>
        <taxon>Bacteria</taxon>
        <taxon>Pseudomonadati</taxon>
        <taxon>Bacteroidota</taxon>
        <taxon>Flavobacteriia</taxon>
        <taxon>Flavobacteriales</taxon>
        <taxon>Flavobacteriaceae</taxon>
        <taxon>Altibacter/Constantimarinum group</taxon>
        <taxon>Constantimarinum</taxon>
    </lineage>
</organism>
<comment type="subunit">
    <text evidence="10">The type I restriction/modification system is composed of three polypeptides R, M and S.</text>
</comment>
<dbReference type="InterPro" id="IPR004473">
    <property type="entry name" value="Restrct_endonuc_typeI_HsdR"/>
</dbReference>
<dbReference type="PANTHER" id="PTHR30195:SF15">
    <property type="entry name" value="TYPE I RESTRICTION ENZYME HINDI ENDONUCLEASE SUBUNIT"/>
    <property type="match status" value="1"/>
</dbReference>
<dbReference type="REBASE" id="441074">
    <property type="entry name" value="Asp3EORF462P"/>
</dbReference>
<evidence type="ECO:0000256" key="9">
    <source>
        <dbReference type="ARBA" id="ARBA00023125"/>
    </source>
</evidence>
<dbReference type="KEGG" id="alti:ALE3EI_0458"/>
<evidence type="ECO:0000256" key="5">
    <source>
        <dbReference type="ARBA" id="ARBA00022747"/>
    </source>
</evidence>
<dbReference type="SUPFAM" id="SSF52540">
    <property type="entry name" value="P-loop containing nucleoside triphosphate hydrolases"/>
    <property type="match status" value="1"/>
</dbReference>
<name>A0A7G8PRS5_9FLAO</name>
<evidence type="ECO:0000256" key="3">
    <source>
        <dbReference type="ARBA" id="ARBA00022722"/>
    </source>
</evidence>
<evidence type="ECO:0000256" key="10">
    <source>
        <dbReference type="RuleBase" id="RU364115"/>
    </source>
</evidence>
<comment type="similarity">
    <text evidence="2 10">Belongs to the HsdR family.</text>
</comment>
<dbReference type="GO" id="GO:0003677">
    <property type="term" value="F:DNA binding"/>
    <property type="evidence" value="ECO:0007669"/>
    <property type="project" value="UniProtKB-KW"/>
</dbReference>
<dbReference type="CDD" id="cd22332">
    <property type="entry name" value="HsdR_N"/>
    <property type="match status" value="1"/>
</dbReference>
<keyword evidence="7 10" id="KW-0378">Hydrolase</keyword>
<evidence type="ECO:0000256" key="8">
    <source>
        <dbReference type="ARBA" id="ARBA00022840"/>
    </source>
</evidence>
<dbReference type="RefSeq" id="WP_186990441.1">
    <property type="nucleotide sequence ID" value="NZ_CP052909.1"/>
</dbReference>
<evidence type="ECO:0000313" key="13">
    <source>
        <dbReference type="Proteomes" id="UP000515514"/>
    </source>
</evidence>
<evidence type="ECO:0000256" key="1">
    <source>
        <dbReference type="ARBA" id="ARBA00000851"/>
    </source>
</evidence>
<protein>
    <recommendedName>
        <fullName evidence="10">Type I restriction enzyme endonuclease subunit</fullName>
        <shortName evidence="10">R protein</shortName>
        <ecNumber evidence="10">3.1.21.3</ecNumber>
    </recommendedName>
</protein>
<sequence>MSKPTDIERITQNRVVELFQDELQYTYLGNWEEREGNSNIEEEFLKKYLLRKDYSEAQIKKTIFELKEVATNFNDSLYTTNKKVYKKLRYGIQVKISAGDNYETIKLINWEDPIDNDFYIAEEVTIKGYKNKRPDVVLYINGIAIGILELKRGIVDIGEGIRQNITNMQDRFIQTFFATNQILFAGNDSEGLRYGSISSSEKFYFSWKEDVSDTSRLMLDKYLIKMCSKKRIIELLNDFVLYDGGIKKLPRVHQYFAVKEAQKYVNRYEGGIIWHTQGSGKSLTMVYLAIWILESNPKARIAIVTDRDELDKQIEGVFTDAGETIFRTKSGKDLMGKLGQHTPRLLCSLIHKFGKKDVTNFEKYIQELKENPVQVSGELFVFVDECHRTQSDKLHKTMKAILPNAVFIGFTGTPLLKKDKKTSLEVFGKYIHTYKFNEGVEDGVILDLMYEARDIDQKLTSPKRVDEWFKAKTRGLNDFQQAELKKKWGTMQNVLSSRSRMEKIVTDIEFDFATKRLLMSSRSNAILVANSIYEACEYYKLFQKTSFKGKCAVVTSYSPNTSDVTTEDTGANTETQKEAIYNLYEEILKEVVPQGNKSKTETYEDWAKNKFKKEPANMKLLVVVSKLLTGFDAPSCAYIYLDKSMQDHGLFQAICRTNRIDGEDKDYGYIVDYRGLFDSVGQAISVYTSELDMDDFEEEDVAVMLQDRIDAGKKRMDNTIEELALLCEPVEPPRGTLEYIRYFCGNPENEDDLKNTALRRTQLYKKTVAFIRAYANIADELQEAGYTDKDIRGIEKELDFYVKLREQIKKASGETLDMKTYEADMRHLLDAYIQAEEPEDITPFEGMSLLDIISNKGVAEAIGALPKGIKSNQGAIAETIENNVRKKIIKEQHIDPAFFEKISKLLDELIKLRKEGAIAYEEYLKRIAELAKKANTGQSEDTPDEITTPGMRVLYNNLDENIELVVQIDKVVKTESPADWRGNKARENVVKRNIYETLVNSIEDNNPTHSQLVSEPPEGYGIPTKVEMIFKLIKEQSEY</sequence>
<dbReference type="InterPro" id="IPR040980">
    <property type="entry name" value="SWI2_SNF2"/>
</dbReference>
<dbReference type="AlphaFoldDB" id="A0A7G8PRS5"/>
<dbReference type="PROSITE" id="PS51192">
    <property type="entry name" value="HELICASE_ATP_BIND_1"/>
    <property type="match status" value="1"/>
</dbReference>
<evidence type="ECO:0000259" key="11">
    <source>
        <dbReference type="PROSITE" id="PS51192"/>
    </source>
</evidence>
<evidence type="ECO:0000256" key="7">
    <source>
        <dbReference type="ARBA" id="ARBA00022801"/>
    </source>
</evidence>
<dbReference type="Gene3D" id="3.90.1570.50">
    <property type="match status" value="1"/>
</dbReference>
<dbReference type="EMBL" id="CP052909">
    <property type="protein sequence ID" value="QNJ97041.1"/>
    <property type="molecule type" value="Genomic_DNA"/>
</dbReference>
<dbReference type="InterPro" id="IPR027417">
    <property type="entry name" value="P-loop_NTPase"/>
</dbReference>
<evidence type="ECO:0000256" key="6">
    <source>
        <dbReference type="ARBA" id="ARBA00022759"/>
    </source>
</evidence>
<keyword evidence="3" id="KW-0540">Nuclease</keyword>
<keyword evidence="6" id="KW-0255">Endonuclease</keyword>
<evidence type="ECO:0000256" key="2">
    <source>
        <dbReference type="ARBA" id="ARBA00008598"/>
    </source>
</evidence>
<dbReference type="EC" id="3.1.21.3" evidence="10"/>
<dbReference type="PANTHER" id="PTHR30195">
    <property type="entry name" value="TYPE I SITE-SPECIFIC DEOXYRIBONUCLEASE PROTEIN SUBUNIT M AND R"/>
    <property type="match status" value="1"/>
</dbReference>
<dbReference type="InterPro" id="IPR051268">
    <property type="entry name" value="Type-I_R_enzyme_R_subunit"/>
</dbReference>
<dbReference type="Pfam" id="PF18766">
    <property type="entry name" value="SWI2_SNF2"/>
    <property type="match status" value="1"/>
</dbReference>
<keyword evidence="9 10" id="KW-0238">DNA-binding</keyword>
<dbReference type="Pfam" id="PF04313">
    <property type="entry name" value="HSDR_N"/>
    <property type="match status" value="1"/>
</dbReference>
<dbReference type="Pfam" id="PF22679">
    <property type="entry name" value="T1R_D3-like"/>
    <property type="match status" value="1"/>
</dbReference>
<keyword evidence="13" id="KW-1185">Reference proteome</keyword>